<dbReference type="EMBL" id="BAAALY010000007">
    <property type="protein sequence ID" value="GAA1545609.1"/>
    <property type="molecule type" value="Genomic_DNA"/>
</dbReference>
<protein>
    <submittedName>
        <fullName evidence="1">Uncharacterized protein</fullName>
    </submittedName>
</protein>
<sequence length="44" mass="4840">MLLPAGCAIIGALLALSLLKLLNPSRSSHEVRLQRDRRQVNVSE</sequence>
<evidence type="ECO:0000313" key="1">
    <source>
        <dbReference type="EMBL" id="GAA1545609.1"/>
    </source>
</evidence>
<evidence type="ECO:0000313" key="2">
    <source>
        <dbReference type="Proteomes" id="UP001501791"/>
    </source>
</evidence>
<keyword evidence="2" id="KW-1185">Reference proteome</keyword>
<dbReference type="Proteomes" id="UP001501791">
    <property type="component" value="Unassembled WGS sequence"/>
</dbReference>
<reference evidence="2" key="1">
    <citation type="journal article" date="2019" name="Int. J. Syst. Evol. Microbiol.">
        <title>The Global Catalogue of Microorganisms (GCM) 10K type strain sequencing project: providing services to taxonomists for standard genome sequencing and annotation.</title>
        <authorList>
            <consortium name="The Broad Institute Genomics Platform"/>
            <consortium name="The Broad Institute Genome Sequencing Center for Infectious Disease"/>
            <person name="Wu L."/>
            <person name="Ma J."/>
        </authorList>
    </citation>
    <scope>NUCLEOTIDE SEQUENCE [LARGE SCALE GENOMIC DNA]</scope>
    <source>
        <strain evidence="2">JCM 13319</strain>
    </source>
</reference>
<accession>A0ABP4MJH3</accession>
<organism evidence="1 2">
    <name type="scientific">Brevibacterium picturae</name>
    <dbReference type="NCBI Taxonomy" id="260553"/>
    <lineage>
        <taxon>Bacteria</taxon>
        <taxon>Bacillati</taxon>
        <taxon>Actinomycetota</taxon>
        <taxon>Actinomycetes</taxon>
        <taxon>Micrococcales</taxon>
        <taxon>Brevibacteriaceae</taxon>
        <taxon>Brevibacterium</taxon>
    </lineage>
</organism>
<proteinExistence type="predicted"/>
<comment type="caution">
    <text evidence="1">The sequence shown here is derived from an EMBL/GenBank/DDBJ whole genome shotgun (WGS) entry which is preliminary data.</text>
</comment>
<name>A0ABP4MJH3_9MICO</name>
<gene>
    <name evidence="1" type="ORF">GCM10009691_20170</name>
</gene>